<name>A0A318HMM0_9MYCO</name>
<dbReference type="RefSeq" id="WP_110314832.1">
    <property type="nucleotide sequence ID" value="NZ_QJJU01000002.1"/>
</dbReference>
<dbReference type="EMBL" id="QJJU01000002">
    <property type="protein sequence ID" value="PXX12194.1"/>
    <property type="molecule type" value="Genomic_DNA"/>
</dbReference>
<dbReference type="OrthoDB" id="3469983at2"/>
<gene>
    <name evidence="3" type="ORF">C8E89_102319</name>
</gene>
<reference evidence="4" key="1">
    <citation type="submission" date="2018-05" db="EMBL/GenBank/DDBJ databases">
        <authorList>
            <person name="Deangelis K."/>
            <person name="Huntemann M."/>
            <person name="Clum A."/>
            <person name="Pillay M."/>
            <person name="Palaniappan K."/>
            <person name="Varghese N."/>
            <person name="Mikhailova N."/>
            <person name="Stamatis D."/>
            <person name="Reddy T."/>
            <person name="Daum C."/>
            <person name="Shapiro N."/>
            <person name="Ivanova N."/>
            <person name="Kyrpides N."/>
            <person name="Woyke T."/>
        </authorList>
    </citation>
    <scope>NUCLEOTIDE SEQUENCE [LARGE SCALE GENOMIC DNA]</scope>
    <source>
        <strain evidence="4">GAS496</strain>
    </source>
</reference>
<reference evidence="3 4" key="2">
    <citation type="submission" date="2018-06" db="EMBL/GenBank/DDBJ databases">
        <title>Sequencing of bacterial isolates from soil warming experiment in Harvard Forest, Massachusetts, USA.</title>
        <authorList>
            <person name="Deangelis K.PhD."/>
        </authorList>
    </citation>
    <scope>NUCLEOTIDE SEQUENCE [LARGE SCALE GENOMIC DNA]</scope>
    <source>
        <strain evidence="3 4">GAS496</strain>
    </source>
</reference>
<keyword evidence="1 3" id="KW-0808">Transferase</keyword>
<sequence>MTRDYVLDQGFEEERARLSGMEALWDPGSQALLDELGIGPGWKCLEVGAGGGSMVEWMASRGAHVTAIDIDTRYIEHLASDSITVRRIDLREDELPQSEFDLVHSRLVLEHLADRREILDRLVATLKPGGWMVMEDYDWTNYGFEDGSRGFSDIGDVILDFMATAGFERDYGRRVVGDMEAAGLNDIRGEGRARFIDAKSPGFDFFRLSFESLRGAIVKAGLLTPEQADAATTVFHEDRRLLTPMMMAGIGRRG</sequence>
<dbReference type="Proteomes" id="UP000247781">
    <property type="component" value="Unassembled WGS sequence"/>
</dbReference>
<dbReference type="Gene3D" id="3.40.50.150">
    <property type="entry name" value="Vaccinia Virus protein VP39"/>
    <property type="match status" value="1"/>
</dbReference>
<protein>
    <submittedName>
        <fullName evidence="3">Methyltransferase family protein</fullName>
    </submittedName>
</protein>
<dbReference type="PANTHER" id="PTHR43861">
    <property type="entry name" value="TRANS-ACONITATE 2-METHYLTRANSFERASE-RELATED"/>
    <property type="match status" value="1"/>
</dbReference>
<comment type="caution">
    <text evidence="3">The sequence shown here is derived from an EMBL/GenBank/DDBJ whole genome shotgun (WGS) entry which is preliminary data.</text>
</comment>
<keyword evidence="3" id="KW-0489">Methyltransferase</keyword>
<evidence type="ECO:0000256" key="1">
    <source>
        <dbReference type="ARBA" id="ARBA00022679"/>
    </source>
</evidence>
<dbReference type="CDD" id="cd02440">
    <property type="entry name" value="AdoMet_MTases"/>
    <property type="match status" value="1"/>
</dbReference>
<proteinExistence type="predicted"/>
<organism evidence="3 4">
    <name type="scientific">Mycolicibacterium moriokaense</name>
    <dbReference type="NCBI Taxonomy" id="39691"/>
    <lineage>
        <taxon>Bacteria</taxon>
        <taxon>Bacillati</taxon>
        <taxon>Actinomycetota</taxon>
        <taxon>Actinomycetes</taxon>
        <taxon>Mycobacteriales</taxon>
        <taxon>Mycobacteriaceae</taxon>
        <taxon>Mycolicibacterium</taxon>
    </lineage>
</organism>
<dbReference type="InterPro" id="IPR029063">
    <property type="entry name" value="SAM-dependent_MTases_sf"/>
</dbReference>
<dbReference type="GO" id="GO:0008757">
    <property type="term" value="F:S-adenosylmethionine-dependent methyltransferase activity"/>
    <property type="evidence" value="ECO:0007669"/>
    <property type="project" value="InterPro"/>
</dbReference>
<evidence type="ECO:0000259" key="2">
    <source>
        <dbReference type="Pfam" id="PF08241"/>
    </source>
</evidence>
<dbReference type="PANTHER" id="PTHR43861:SF3">
    <property type="entry name" value="PUTATIVE (AFU_ORTHOLOGUE AFUA_2G14390)-RELATED"/>
    <property type="match status" value="1"/>
</dbReference>
<evidence type="ECO:0000313" key="3">
    <source>
        <dbReference type="EMBL" id="PXX12194.1"/>
    </source>
</evidence>
<evidence type="ECO:0000313" key="4">
    <source>
        <dbReference type="Proteomes" id="UP000247781"/>
    </source>
</evidence>
<dbReference type="InterPro" id="IPR013216">
    <property type="entry name" value="Methyltransf_11"/>
</dbReference>
<accession>A0A318HMM0</accession>
<dbReference type="AlphaFoldDB" id="A0A318HMM0"/>
<keyword evidence="4" id="KW-1185">Reference proteome</keyword>
<dbReference type="Pfam" id="PF08241">
    <property type="entry name" value="Methyltransf_11"/>
    <property type="match status" value="1"/>
</dbReference>
<dbReference type="GO" id="GO:0032259">
    <property type="term" value="P:methylation"/>
    <property type="evidence" value="ECO:0007669"/>
    <property type="project" value="UniProtKB-KW"/>
</dbReference>
<dbReference type="SUPFAM" id="SSF53335">
    <property type="entry name" value="S-adenosyl-L-methionine-dependent methyltransferases"/>
    <property type="match status" value="1"/>
</dbReference>
<feature type="domain" description="Methyltransferase type 11" evidence="2">
    <location>
        <begin position="45"/>
        <end position="133"/>
    </location>
</feature>